<feature type="signal peptide" evidence="2">
    <location>
        <begin position="1"/>
        <end position="35"/>
    </location>
</feature>
<organism evidence="5 6">
    <name type="scientific">Nonomuraea fuscirosea</name>
    <dbReference type="NCBI Taxonomy" id="1291556"/>
    <lineage>
        <taxon>Bacteria</taxon>
        <taxon>Bacillati</taxon>
        <taxon>Actinomycetota</taxon>
        <taxon>Actinomycetes</taxon>
        <taxon>Streptosporangiales</taxon>
        <taxon>Streptosporangiaceae</taxon>
        <taxon>Nonomuraea</taxon>
    </lineage>
</organism>
<accession>A0A2T0NC85</accession>
<reference evidence="5 6" key="1">
    <citation type="submission" date="2018-03" db="EMBL/GenBank/DDBJ databases">
        <title>Genomic Encyclopedia of Type Strains, Phase III (KMG-III): the genomes of soil and plant-associated and newly described type strains.</title>
        <authorList>
            <person name="Whitman W."/>
        </authorList>
    </citation>
    <scope>NUCLEOTIDE SEQUENCE [LARGE SCALE GENOMIC DNA]</scope>
    <source>
        <strain evidence="5 6">CGMCC 4.7104</strain>
    </source>
</reference>
<dbReference type="RefSeq" id="WP_106234765.1">
    <property type="nucleotide sequence ID" value="NZ_JBFAIB010000002.1"/>
</dbReference>
<dbReference type="PANTHER" id="PTHR21666">
    <property type="entry name" value="PEPTIDASE-RELATED"/>
    <property type="match status" value="1"/>
</dbReference>
<dbReference type="CDD" id="cd12797">
    <property type="entry name" value="M23_peptidase"/>
    <property type="match status" value="1"/>
</dbReference>
<dbReference type="Pfam" id="PF01551">
    <property type="entry name" value="Peptidase_M23"/>
    <property type="match status" value="1"/>
</dbReference>
<evidence type="ECO:0000313" key="6">
    <source>
        <dbReference type="Proteomes" id="UP000238312"/>
    </source>
</evidence>
<dbReference type="SUPFAM" id="SSF51261">
    <property type="entry name" value="Duplicated hybrid motif"/>
    <property type="match status" value="1"/>
</dbReference>
<feature type="domain" description="M23ase beta-sheet core" evidence="3">
    <location>
        <begin position="70"/>
        <end position="151"/>
    </location>
</feature>
<name>A0A2T0NC85_9ACTN</name>
<dbReference type="Gene3D" id="2.115.10.10">
    <property type="entry name" value="Tachylectin 2"/>
    <property type="match status" value="1"/>
</dbReference>
<dbReference type="Pfam" id="PF14517">
    <property type="entry name" value="Tachylectin"/>
    <property type="match status" value="1"/>
</dbReference>
<dbReference type="EMBL" id="PVNG01000001">
    <property type="protein sequence ID" value="PRX70615.1"/>
    <property type="molecule type" value="Genomic_DNA"/>
</dbReference>
<dbReference type="InterPro" id="IPR011055">
    <property type="entry name" value="Dup_hybrid_motif"/>
</dbReference>
<feature type="region of interest" description="Disordered" evidence="1">
    <location>
        <begin position="132"/>
        <end position="153"/>
    </location>
</feature>
<proteinExistence type="predicted"/>
<evidence type="ECO:0000259" key="4">
    <source>
        <dbReference type="Pfam" id="PF14517"/>
    </source>
</evidence>
<dbReference type="OrthoDB" id="1099523at2"/>
<keyword evidence="6" id="KW-1185">Reference proteome</keyword>
<sequence length="441" mass="46721">MSRSALLRSVVATTLAATFTAAFTVAGASSGQAMAAPDLQLPFPCGQKWQLNTWGHAPALDMVKEPDQHGTEGATLIAPAAGRVNQSFKHGNAGNMIQIDHGGGYFTTYLHLKSRGVSVGDKVRQGTVIGQVGKDGETANGHPHLHFELGRDSDGNGSASWGFEGSERIRPAFDGVTYGQSDNRAWNDVTSRNCATAAPKGRVSVYGVLPDGQLTYTAIDAATGKRTHGAVVSTAKLGFTPKAMATLNYNTILLTKAGSDGMLYRVDVRTNGDTLEFEPPVHLGNGYTHDHLAYDGDGHLYGIAAGTLRRYTITTAKPVLADIKNNTLIGDGFTLKTLTTAGPDWLLGTTANGQLLSYRVNGAGDWKRHQLRDATWQNFTHLLSPGAGVYYGHHPAGALYRYHDADPYDGKGDDLTGHGTVDATGWAQSLLSAQPGSATLS</sequence>
<dbReference type="GO" id="GO:0004222">
    <property type="term" value="F:metalloendopeptidase activity"/>
    <property type="evidence" value="ECO:0007669"/>
    <property type="project" value="TreeGrafter"/>
</dbReference>
<dbReference type="InterPro" id="IPR023294">
    <property type="entry name" value="Tachylectin2"/>
</dbReference>
<dbReference type="AlphaFoldDB" id="A0A2T0NC85"/>
<feature type="chain" id="PRO_5038377395" evidence="2">
    <location>
        <begin position="36"/>
        <end position="441"/>
    </location>
</feature>
<dbReference type="SUPFAM" id="SSF50969">
    <property type="entry name" value="YVTN repeat-like/Quinoprotein amine dehydrogenase"/>
    <property type="match status" value="1"/>
</dbReference>
<keyword evidence="2" id="KW-0732">Signal</keyword>
<dbReference type="InterPro" id="IPR050570">
    <property type="entry name" value="Cell_wall_metabolism_enzyme"/>
</dbReference>
<evidence type="ECO:0000256" key="2">
    <source>
        <dbReference type="SAM" id="SignalP"/>
    </source>
</evidence>
<evidence type="ECO:0000256" key="1">
    <source>
        <dbReference type="SAM" id="MobiDB-lite"/>
    </source>
</evidence>
<evidence type="ECO:0000313" key="5">
    <source>
        <dbReference type="EMBL" id="PRX70615.1"/>
    </source>
</evidence>
<dbReference type="Gene3D" id="2.70.70.10">
    <property type="entry name" value="Glucose Permease (Domain IIA)"/>
    <property type="match status" value="1"/>
</dbReference>
<dbReference type="InterPro" id="IPR011044">
    <property type="entry name" value="Quino_amine_DH_bsu"/>
</dbReference>
<dbReference type="InterPro" id="IPR016047">
    <property type="entry name" value="M23ase_b-sheet_dom"/>
</dbReference>
<evidence type="ECO:0000259" key="3">
    <source>
        <dbReference type="Pfam" id="PF01551"/>
    </source>
</evidence>
<protein>
    <submittedName>
        <fullName evidence="5">Peptidase M23-like protein</fullName>
    </submittedName>
</protein>
<dbReference type="PANTHER" id="PTHR21666:SF270">
    <property type="entry name" value="MUREIN HYDROLASE ACTIVATOR ENVC"/>
    <property type="match status" value="1"/>
</dbReference>
<comment type="caution">
    <text evidence="5">The sequence shown here is derived from an EMBL/GenBank/DDBJ whole genome shotgun (WGS) entry which is preliminary data.</text>
</comment>
<feature type="domain" description="Tachylectin 2" evidence="4">
    <location>
        <begin position="283"/>
        <end position="411"/>
    </location>
</feature>
<gene>
    <name evidence="5" type="ORF">B0I32_101710</name>
</gene>
<dbReference type="Proteomes" id="UP000238312">
    <property type="component" value="Unassembled WGS sequence"/>
</dbReference>